<dbReference type="PANTHER" id="PTHR44688:SF16">
    <property type="entry name" value="DNA-BINDING TRANSCRIPTIONAL ACTIVATOR DEVR_DOSR"/>
    <property type="match status" value="1"/>
</dbReference>
<evidence type="ECO:0000256" key="2">
    <source>
        <dbReference type="ARBA" id="ARBA00023125"/>
    </source>
</evidence>
<dbReference type="PRINTS" id="PR00038">
    <property type="entry name" value="HTHLUXR"/>
</dbReference>
<keyword evidence="1" id="KW-0805">Transcription regulation</keyword>
<evidence type="ECO:0000256" key="1">
    <source>
        <dbReference type="ARBA" id="ARBA00023015"/>
    </source>
</evidence>
<keyword evidence="3" id="KW-0804">Transcription</keyword>
<dbReference type="InterPro" id="IPR005143">
    <property type="entry name" value="TF_LuxR_autoind-bd_dom"/>
</dbReference>
<dbReference type="InterPro" id="IPR036693">
    <property type="entry name" value="TF_LuxR_autoind-bd_dom_sf"/>
</dbReference>
<protein>
    <submittedName>
        <fullName evidence="5">LuxR family transcriptional regulator</fullName>
    </submittedName>
</protein>
<organism evidence="5">
    <name type="scientific">uncultured Pseudomonadota bacterium</name>
    <dbReference type="NCBI Taxonomy" id="153809"/>
    <lineage>
        <taxon>Bacteria</taxon>
        <taxon>Pseudomonadati</taxon>
        <taxon>Pseudomonadota</taxon>
        <taxon>environmental samples</taxon>
    </lineage>
</organism>
<keyword evidence="2" id="KW-0238">DNA-binding</keyword>
<dbReference type="PANTHER" id="PTHR44688">
    <property type="entry name" value="DNA-BINDING TRANSCRIPTIONAL ACTIVATOR DEVR_DOSR"/>
    <property type="match status" value="1"/>
</dbReference>
<dbReference type="AlphaFoldDB" id="B7T9X0"/>
<name>B7T9X0_9PROT</name>
<evidence type="ECO:0000256" key="3">
    <source>
        <dbReference type="ARBA" id="ARBA00023163"/>
    </source>
</evidence>
<dbReference type="Gene3D" id="3.30.450.80">
    <property type="entry name" value="Transcription factor LuxR-like, autoinducer-binding domain"/>
    <property type="match status" value="1"/>
</dbReference>
<dbReference type="SMART" id="SM00421">
    <property type="entry name" value="HTH_LUXR"/>
    <property type="match status" value="1"/>
</dbReference>
<dbReference type="InterPro" id="IPR016032">
    <property type="entry name" value="Sig_transdc_resp-reg_C-effctor"/>
</dbReference>
<dbReference type="InterPro" id="IPR000792">
    <property type="entry name" value="Tscrpt_reg_LuxR_C"/>
</dbReference>
<dbReference type="SUPFAM" id="SSF75516">
    <property type="entry name" value="Pheromone-binding domain of LuxR-like quorum-sensing transcription factors"/>
    <property type="match status" value="1"/>
</dbReference>
<dbReference type="Pfam" id="PF00196">
    <property type="entry name" value="GerE"/>
    <property type="match status" value="1"/>
</dbReference>
<dbReference type="Pfam" id="PF03472">
    <property type="entry name" value="Autoind_bind"/>
    <property type="match status" value="1"/>
</dbReference>
<dbReference type="Gene3D" id="1.10.10.10">
    <property type="entry name" value="Winged helix-like DNA-binding domain superfamily/Winged helix DNA-binding domain"/>
    <property type="match status" value="1"/>
</dbReference>
<dbReference type="EMBL" id="FJ041296">
    <property type="protein sequence ID" value="ACH69668.1"/>
    <property type="molecule type" value="Genomic_DNA"/>
</dbReference>
<dbReference type="SUPFAM" id="SSF46894">
    <property type="entry name" value="C-terminal effector domain of the bipartite response regulators"/>
    <property type="match status" value="1"/>
</dbReference>
<accession>B7T9X0</accession>
<sequence>MEEGLTMTSSGNHLGLIASVIEATDEADLLKRMQAAAVASGFEHVLFGIELRRPFLDPIQHITSGYPDSYQEIYRTKGFISRDPSVAYCQTHTKPLIWGEDMYLADSYEIMEESTKYGLSHGFSVPVRDGPHVVSMLSLARDKPFESAAEKKLVVDAGMVLANCVHVASKNIIVPDVETTLRPKLSRREHECLKWIAEGKSNGVISDLLKISEPTVEFHIRNLFTKLNVATRVQAAVVGVLMGLIV</sequence>
<dbReference type="PROSITE" id="PS50043">
    <property type="entry name" value="HTH_LUXR_2"/>
    <property type="match status" value="1"/>
</dbReference>
<evidence type="ECO:0000259" key="4">
    <source>
        <dbReference type="PROSITE" id="PS50043"/>
    </source>
</evidence>
<reference evidence="5" key="1">
    <citation type="journal article" date="2010" name="Environ. Microbiol.">
        <title>Identification and characterization of new LuxR/LuxI-type quorum sensing systems from metagenomic libraries.</title>
        <authorList>
            <person name="Hao Y."/>
            <person name="Winans S.C."/>
            <person name="Glick B.R."/>
            <person name="Charles T.C."/>
        </authorList>
    </citation>
    <scope>NUCLEOTIDE SEQUENCE</scope>
</reference>
<dbReference type="GO" id="GO:0003677">
    <property type="term" value="F:DNA binding"/>
    <property type="evidence" value="ECO:0007669"/>
    <property type="project" value="UniProtKB-KW"/>
</dbReference>
<proteinExistence type="predicted"/>
<feature type="domain" description="HTH luxR-type" evidence="4">
    <location>
        <begin position="178"/>
        <end position="243"/>
    </location>
</feature>
<dbReference type="CDD" id="cd06170">
    <property type="entry name" value="LuxR_C_like"/>
    <property type="match status" value="1"/>
</dbReference>
<dbReference type="InterPro" id="IPR036388">
    <property type="entry name" value="WH-like_DNA-bd_sf"/>
</dbReference>
<dbReference type="GO" id="GO:0006355">
    <property type="term" value="P:regulation of DNA-templated transcription"/>
    <property type="evidence" value="ECO:0007669"/>
    <property type="project" value="InterPro"/>
</dbReference>
<dbReference type="PROSITE" id="PS00622">
    <property type="entry name" value="HTH_LUXR_1"/>
    <property type="match status" value="1"/>
</dbReference>
<evidence type="ECO:0000313" key="5">
    <source>
        <dbReference type="EMBL" id="ACH69668.1"/>
    </source>
</evidence>